<comment type="caution">
    <text evidence="2">The sequence shown here is derived from an EMBL/GenBank/DDBJ whole genome shotgun (WGS) entry which is preliminary data.</text>
</comment>
<dbReference type="RefSeq" id="WP_344902200.1">
    <property type="nucleotide sequence ID" value="NZ_BAAAYO010000001.1"/>
</dbReference>
<keyword evidence="3" id="KW-1185">Reference proteome</keyword>
<evidence type="ECO:0000313" key="2">
    <source>
        <dbReference type="EMBL" id="MFB9753156.1"/>
    </source>
</evidence>
<dbReference type="EMBL" id="JBHMAG010000012">
    <property type="protein sequence ID" value="MFB9753156.1"/>
    <property type="molecule type" value="Genomic_DNA"/>
</dbReference>
<keyword evidence="1" id="KW-1133">Transmembrane helix</keyword>
<sequence length="221" mass="24188">MERRLSRGALWTLAAASAVCALMIAARIGYTGRLTYYWLFMPNLLLAWIPLIASRLVGRSLNGKARPGAAAWAWGIVWLAFYPNASYIVTDLKHLAYLSTERSLYYDLSVNMLAALLGWLLGALSLLAIHAEVRERLGAAAGIAFAGIVIVLGSVGVYLGRVLRWNSWDLVVKPWRIVVDAADIVRDPQALLFVLAFSLFGGAAYAVLYRLLAPSGRFTST</sequence>
<accession>A0ABV5VYV4</accession>
<name>A0ABV5VYV4_9BACL</name>
<dbReference type="InterPro" id="IPR009793">
    <property type="entry name" value="DUF1361"/>
</dbReference>
<organism evidence="2 3">
    <name type="scientific">Paenibacillus hodogayensis</name>
    <dbReference type="NCBI Taxonomy" id="279208"/>
    <lineage>
        <taxon>Bacteria</taxon>
        <taxon>Bacillati</taxon>
        <taxon>Bacillota</taxon>
        <taxon>Bacilli</taxon>
        <taxon>Bacillales</taxon>
        <taxon>Paenibacillaceae</taxon>
        <taxon>Paenibacillus</taxon>
    </lineage>
</organism>
<feature type="transmembrane region" description="Helical" evidence="1">
    <location>
        <begin position="36"/>
        <end position="57"/>
    </location>
</feature>
<protein>
    <submittedName>
        <fullName evidence="2">DUF1361 domain-containing protein</fullName>
    </submittedName>
</protein>
<keyword evidence="1" id="KW-0472">Membrane</keyword>
<feature type="transmembrane region" description="Helical" evidence="1">
    <location>
        <begin position="69"/>
        <end position="89"/>
    </location>
</feature>
<evidence type="ECO:0000256" key="1">
    <source>
        <dbReference type="SAM" id="Phobius"/>
    </source>
</evidence>
<dbReference type="Proteomes" id="UP001589619">
    <property type="component" value="Unassembled WGS sequence"/>
</dbReference>
<proteinExistence type="predicted"/>
<feature type="transmembrane region" description="Helical" evidence="1">
    <location>
        <begin position="190"/>
        <end position="212"/>
    </location>
</feature>
<keyword evidence="1" id="KW-0812">Transmembrane</keyword>
<reference evidence="2 3" key="1">
    <citation type="submission" date="2024-09" db="EMBL/GenBank/DDBJ databases">
        <authorList>
            <person name="Sun Q."/>
            <person name="Mori K."/>
        </authorList>
    </citation>
    <scope>NUCLEOTIDE SEQUENCE [LARGE SCALE GENOMIC DNA]</scope>
    <source>
        <strain evidence="2 3">JCM 12520</strain>
    </source>
</reference>
<evidence type="ECO:0000313" key="3">
    <source>
        <dbReference type="Proteomes" id="UP001589619"/>
    </source>
</evidence>
<feature type="transmembrane region" description="Helical" evidence="1">
    <location>
        <begin position="137"/>
        <end position="159"/>
    </location>
</feature>
<dbReference type="Pfam" id="PF07099">
    <property type="entry name" value="DUF1361"/>
    <property type="match status" value="1"/>
</dbReference>
<feature type="transmembrane region" description="Helical" evidence="1">
    <location>
        <begin position="109"/>
        <end position="130"/>
    </location>
</feature>
<gene>
    <name evidence="2" type="ORF">ACFFNY_16440</name>
</gene>
<feature type="transmembrane region" description="Helical" evidence="1">
    <location>
        <begin position="9"/>
        <end position="30"/>
    </location>
</feature>